<evidence type="ECO:0000313" key="8">
    <source>
        <dbReference type="EMBL" id="SFU56419.1"/>
    </source>
</evidence>
<feature type="transmembrane region" description="Helical" evidence="7">
    <location>
        <begin position="229"/>
        <end position="247"/>
    </location>
</feature>
<dbReference type="NCBIfam" id="NF037981">
    <property type="entry name" value="NCS2_1"/>
    <property type="match status" value="1"/>
</dbReference>
<feature type="transmembrane region" description="Helical" evidence="7">
    <location>
        <begin position="206"/>
        <end position="223"/>
    </location>
</feature>
<keyword evidence="5 7" id="KW-1133">Transmembrane helix</keyword>
<feature type="transmembrane region" description="Helical" evidence="7">
    <location>
        <begin position="143"/>
        <end position="161"/>
    </location>
</feature>
<feature type="transmembrane region" description="Helical" evidence="7">
    <location>
        <begin position="303"/>
        <end position="325"/>
    </location>
</feature>
<feature type="transmembrane region" description="Helical" evidence="7">
    <location>
        <begin position="390"/>
        <end position="408"/>
    </location>
</feature>
<feature type="transmembrane region" description="Helical" evidence="7">
    <location>
        <begin position="105"/>
        <end position="131"/>
    </location>
</feature>
<evidence type="ECO:0000256" key="2">
    <source>
        <dbReference type="ARBA" id="ARBA00008821"/>
    </source>
</evidence>
<keyword evidence="3" id="KW-0813">Transport</keyword>
<keyword evidence="4 7" id="KW-0812">Transmembrane</keyword>
<evidence type="ECO:0000256" key="7">
    <source>
        <dbReference type="SAM" id="Phobius"/>
    </source>
</evidence>
<evidence type="ECO:0000256" key="6">
    <source>
        <dbReference type="ARBA" id="ARBA00023136"/>
    </source>
</evidence>
<dbReference type="PANTHER" id="PTHR42810:SF2">
    <property type="entry name" value="PURINE PERMEASE C1399.01C-RELATED"/>
    <property type="match status" value="1"/>
</dbReference>
<dbReference type="GO" id="GO:0005886">
    <property type="term" value="C:plasma membrane"/>
    <property type="evidence" value="ECO:0007669"/>
    <property type="project" value="TreeGrafter"/>
</dbReference>
<evidence type="ECO:0000256" key="4">
    <source>
        <dbReference type="ARBA" id="ARBA00022692"/>
    </source>
</evidence>
<dbReference type="Proteomes" id="UP000183656">
    <property type="component" value="Unassembled WGS sequence"/>
</dbReference>
<reference evidence="8 9" key="1">
    <citation type="submission" date="2016-10" db="EMBL/GenBank/DDBJ databases">
        <authorList>
            <person name="de Groot N.N."/>
        </authorList>
    </citation>
    <scope>NUCLEOTIDE SEQUENCE [LARGE SCALE GENOMIC DNA]</scope>
    <source>
        <strain evidence="8 9">R-24608</strain>
    </source>
</reference>
<keyword evidence="9" id="KW-1185">Reference proteome</keyword>
<evidence type="ECO:0000256" key="5">
    <source>
        <dbReference type="ARBA" id="ARBA00022989"/>
    </source>
</evidence>
<accession>A0A1I7H6Y1</accession>
<feature type="transmembrane region" description="Helical" evidence="7">
    <location>
        <begin position="65"/>
        <end position="85"/>
    </location>
</feature>
<feature type="transmembrane region" description="Helical" evidence="7">
    <location>
        <begin position="420"/>
        <end position="440"/>
    </location>
</feature>
<feature type="transmembrane region" description="Helical" evidence="7">
    <location>
        <begin position="181"/>
        <end position="199"/>
    </location>
</feature>
<feature type="transmembrane region" description="Helical" evidence="7">
    <location>
        <begin position="332"/>
        <end position="354"/>
    </location>
</feature>
<organism evidence="8 9">
    <name type="scientific">Paenacidovorax caeni</name>
    <dbReference type="NCBI Taxonomy" id="343013"/>
    <lineage>
        <taxon>Bacteria</taxon>
        <taxon>Pseudomonadati</taxon>
        <taxon>Pseudomonadota</taxon>
        <taxon>Betaproteobacteria</taxon>
        <taxon>Burkholderiales</taxon>
        <taxon>Comamonadaceae</taxon>
        <taxon>Paenacidovorax</taxon>
    </lineage>
</organism>
<dbReference type="AlphaFoldDB" id="A0A1I7H6Y1"/>
<sequence length="591" mass="60288">MPLPALRLPALPIRRRPPDLVYAAGERPPLATLLVLGAQHAATAMAFIAYVLVTARMAGLDRWGTQSMVAMTLLGMALCTALQAWGGRWGSGALLVHMPNPFMIAFGAALVAAHGPGGMAAAALVYGLVALAMAPLVRHMRALFPPPVVGVVICMGGMALVSSSVRHALGVGDGQWHVDGASALVAGVTLGGIVVLSVWGGRLRLMALLLAIGAGVVLAALLGRLEGTQALQGVPLVALPTVAAPVFSLDAGMMVAVALVAILTQLDMLGSVIMLDKMDDSDWKRANMQAVASGIKANGLGDLAMGLLGGFPTCVSSANIALVYATRSTARVVGFAAAALLALIAFLPQLTMALTLIPEPVLGAVGLYAAGFLMVSGMELVASRAMDSRAIFAVGLSLSAGLALLQLPQLAQHAPQSLHFLVGDGFVVAGILVIVLNLVLRIGTGQRATQPLQANSPQLHADITGFVETRGAAWGARRAVVQRAALAALEAAEAIATSAGGPRQVTGIRGSFDEFNLDLELLHSGAPLPLPAATPGTPAPASLLEGDDSAIDAALAQMSGLLLRHLADRVSASAGSGADAGQSVLRLHFEH</sequence>
<evidence type="ECO:0000256" key="3">
    <source>
        <dbReference type="ARBA" id="ARBA00022448"/>
    </source>
</evidence>
<dbReference type="EMBL" id="FPBX01000009">
    <property type="protein sequence ID" value="SFU56419.1"/>
    <property type="molecule type" value="Genomic_DNA"/>
</dbReference>
<dbReference type="Pfam" id="PF00860">
    <property type="entry name" value="Xan_ur_permease"/>
    <property type="match status" value="1"/>
</dbReference>
<protein>
    <submittedName>
        <fullName evidence="8">Xanthine/uracil permease</fullName>
    </submittedName>
</protein>
<dbReference type="RefSeq" id="WP_054255952.1">
    <property type="nucleotide sequence ID" value="NZ_CYIG01000011.1"/>
</dbReference>
<feature type="transmembrane region" description="Helical" evidence="7">
    <location>
        <begin position="254"/>
        <end position="275"/>
    </location>
</feature>
<feature type="transmembrane region" description="Helical" evidence="7">
    <location>
        <begin position="30"/>
        <end position="53"/>
    </location>
</feature>
<dbReference type="STRING" id="343013.SAMN04489707_10095"/>
<evidence type="ECO:0000256" key="1">
    <source>
        <dbReference type="ARBA" id="ARBA00004141"/>
    </source>
</evidence>
<feature type="transmembrane region" description="Helical" evidence="7">
    <location>
        <begin position="360"/>
        <end position="378"/>
    </location>
</feature>
<dbReference type="PANTHER" id="PTHR42810">
    <property type="entry name" value="PURINE PERMEASE C1399.01C-RELATED"/>
    <property type="match status" value="1"/>
</dbReference>
<evidence type="ECO:0000313" key="9">
    <source>
        <dbReference type="Proteomes" id="UP000183656"/>
    </source>
</evidence>
<proteinExistence type="inferred from homology"/>
<dbReference type="InterPro" id="IPR006043">
    <property type="entry name" value="NCS2"/>
</dbReference>
<gene>
    <name evidence="8" type="ORF">SAMN04489707_10095</name>
</gene>
<comment type="subcellular location">
    <subcellularLocation>
        <location evidence="1">Membrane</location>
        <topology evidence="1">Multi-pass membrane protein</topology>
    </subcellularLocation>
</comment>
<comment type="similarity">
    <text evidence="2">Belongs to the nucleobase:cation symporter-2 (NCS2) (TC 2.A.40) family.</text>
</comment>
<dbReference type="GO" id="GO:0042907">
    <property type="term" value="F:xanthine transmembrane transporter activity"/>
    <property type="evidence" value="ECO:0007669"/>
    <property type="project" value="TreeGrafter"/>
</dbReference>
<keyword evidence="6 7" id="KW-0472">Membrane</keyword>
<name>A0A1I7H6Y1_9BURK</name>